<feature type="domain" description="Serine hydrolase" evidence="1">
    <location>
        <begin position="147"/>
        <end position="260"/>
    </location>
</feature>
<evidence type="ECO:0000313" key="3">
    <source>
        <dbReference type="Proteomes" id="UP000438699"/>
    </source>
</evidence>
<keyword evidence="2" id="KW-0378">Hydrolase</keyword>
<evidence type="ECO:0000259" key="1">
    <source>
        <dbReference type="Pfam" id="PF03959"/>
    </source>
</evidence>
<reference evidence="2 3" key="1">
    <citation type="journal article" date="2017" name="Int. J. Syst. Evol. Microbiol.">
        <title>Desulfovibrio senegalensis sp. nov., a mesophilic sulfate reducer isolated from marine sediment.</title>
        <authorList>
            <person name="Thioye A."/>
            <person name="Gam Z.B.A."/>
            <person name="Mbengue M."/>
            <person name="Cayol J.L."/>
            <person name="Joseph-Bartoli M."/>
            <person name="Toure-Kane C."/>
            <person name="Labat M."/>
        </authorList>
    </citation>
    <scope>NUCLEOTIDE SEQUENCE [LARGE SCALE GENOMIC DNA]</scope>
    <source>
        <strain evidence="2 3">DSM 101509</strain>
    </source>
</reference>
<organism evidence="2 3">
    <name type="scientific">Pseudodesulfovibrio senegalensis</name>
    <dbReference type="NCBI Taxonomy" id="1721087"/>
    <lineage>
        <taxon>Bacteria</taxon>
        <taxon>Pseudomonadati</taxon>
        <taxon>Thermodesulfobacteriota</taxon>
        <taxon>Desulfovibrionia</taxon>
        <taxon>Desulfovibrionales</taxon>
        <taxon>Desulfovibrionaceae</taxon>
    </lineage>
</organism>
<dbReference type="Gene3D" id="3.40.50.1820">
    <property type="entry name" value="alpha/beta hydrolase"/>
    <property type="match status" value="1"/>
</dbReference>
<dbReference type="GO" id="GO:0016787">
    <property type="term" value="F:hydrolase activity"/>
    <property type="evidence" value="ECO:0007669"/>
    <property type="project" value="UniProtKB-KW"/>
</dbReference>
<gene>
    <name evidence="2" type="ORF">F8A88_10735</name>
</gene>
<comment type="caution">
    <text evidence="2">The sequence shown here is derived from an EMBL/GenBank/DDBJ whole genome shotgun (WGS) entry which is preliminary data.</text>
</comment>
<dbReference type="Proteomes" id="UP000438699">
    <property type="component" value="Unassembled WGS sequence"/>
</dbReference>
<accession>A0A6N6N112</accession>
<dbReference type="RefSeq" id="WP_151151156.1">
    <property type="nucleotide sequence ID" value="NZ_WAIE01000004.1"/>
</dbReference>
<dbReference type="Pfam" id="PF03959">
    <property type="entry name" value="FSH1"/>
    <property type="match status" value="1"/>
</dbReference>
<dbReference type="InterPro" id="IPR029058">
    <property type="entry name" value="AB_hydrolase_fold"/>
</dbReference>
<proteinExistence type="predicted"/>
<evidence type="ECO:0000313" key="2">
    <source>
        <dbReference type="EMBL" id="KAB1441413.1"/>
    </source>
</evidence>
<dbReference type="OrthoDB" id="5451115at2"/>
<dbReference type="InterPro" id="IPR005645">
    <property type="entry name" value="FSH-like_dom"/>
</dbReference>
<name>A0A6N6N112_9BACT</name>
<dbReference type="EMBL" id="WAIE01000004">
    <property type="protein sequence ID" value="KAB1441413.1"/>
    <property type="molecule type" value="Genomic_DNA"/>
</dbReference>
<protein>
    <submittedName>
        <fullName evidence="2">Alpha/beta hydrolase</fullName>
    </submittedName>
</protein>
<sequence length="282" mass="30861">MRFISNRYLHSICLFLFVVFLFAVCSGCTNRISLESMGGIAIDNGFLESRFHGRYFDLLEYVHNGKPTGDGHVLNVYLEGDGRAWLNRRTPASDPTPDNPVSFLLAMQDPHALVAYLARPCQFVSGAERRNCISPLWTSARFSEPVVEETSRALDDLLRRTGANRLRLIGFSGGGALAVLVAARRADVVSLVTVAGNLDHAAWTSMHKVSPLVDSLNPMDVAQQVQHIEQLHIAGADDAVVPPSIARRFVEAMPDPVAARVVVIDGMGHHDDWSVAVPLINP</sequence>
<dbReference type="AlphaFoldDB" id="A0A6N6N112"/>
<dbReference type="SUPFAM" id="SSF53474">
    <property type="entry name" value="alpha/beta-Hydrolases"/>
    <property type="match status" value="1"/>
</dbReference>
<keyword evidence="3" id="KW-1185">Reference proteome</keyword>